<dbReference type="EC" id="2.7.11.1" evidence="10"/>
<evidence type="ECO:0000256" key="3">
    <source>
        <dbReference type="ARBA" id="ARBA00022803"/>
    </source>
</evidence>
<dbReference type="GO" id="GO:0005524">
    <property type="term" value="F:ATP binding"/>
    <property type="evidence" value="ECO:0007669"/>
    <property type="project" value="UniProtKB-UniRule"/>
</dbReference>
<dbReference type="PANTHER" id="PTHR45641:SF19">
    <property type="entry name" value="NEPHROCYSTIN-3"/>
    <property type="match status" value="1"/>
</dbReference>
<evidence type="ECO:0000256" key="4">
    <source>
        <dbReference type="ARBA" id="ARBA00022840"/>
    </source>
</evidence>
<dbReference type="InterPro" id="IPR019734">
    <property type="entry name" value="TPR_rpt"/>
</dbReference>
<dbReference type="InterPro" id="IPR000719">
    <property type="entry name" value="Prot_kinase_dom"/>
</dbReference>
<evidence type="ECO:0000256" key="2">
    <source>
        <dbReference type="ARBA" id="ARBA00022741"/>
    </source>
</evidence>
<sequence length="997" mass="109820">MGRYVLLDQLGAGAMGVVYSAYDPELDRKLALKLLHPGSSTREAKATRNRLRREAQALARLTHPNVVAVHDVGTHAGRVFVAMEFVAGKTLRQWVRVDPLEPQRVSAVIEVFTAAGRGLAAAHRAGLVHRDFKPENVLIGDDGLVRVVDFGLARRSSDEEVGDDSLDISGTHSMDGESYEGIGSVATRSLDISLTGTGRVMGTPAYMSPEQHVGEVATVRSDQFAFCVALWEALYGARPFPGRDLPSLSLAVTSGQISEPPSDGPNAHHRVPAHVHRALLRGLSGDPDLRFSKIDDLLVALNHDPRRRRRKIARIVGINLLGAAGVFAAGMWVADSFGEPEAAPVVCEPVDLVSGIWGPQQHGLVAERFAQIDAPFAEHSAREVERRLDAYTAQWVSAWGETCETERSLGPSSVLELQRECLELRRRELEAFSAALIGTSTEEFRQRAEHAVAAAESLPPISTCRDPSRLRADPHVNPEQRERVASLQTRLSEARTLGRLGDRPKGLARAREVVAAARELDSQRMLIRALLVVGELEQQANEHDAAAEDLRQAYAIAEQQGEDWLRAEAATHLVGVLGFDLQRPGEAAVWEQVSGSVLERVGEPRDLRGDWYYEVGTARMRQTELEAAEEALNRALELYEAVHGHDSREIERVLQRLGAVARERGDYERAVSYHTRLLTRREAAYGPDHPDVAAVHGSLGNDFYFRGDYREARSHYEQALRIIGECYGEDSPAYTPKLSNYAAVLERLGELDEAEAIQRKLLASNIARFGERDVRVTTSLENLGLVLISAGQFEDAAQLFRRSLSIRVEHHGDQHVATATTKLNLGYVLYHQGEYGPARKLYEQTLVTWVAKLGDDHPDLALVYGNTGDLDLEEGQLADAKRNFQRAFDLIAAALGDDAADLGYNLTGLARVALGEGAFDEAIELCERALHVRHGTWLPPGDLGLTQLTLSRALVGRGGAEDRSRARDLALLAREDFRRGRDERRLGEVLAWITQLE</sequence>
<dbReference type="EMBL" id="PVNL01000147">
    <property type="protein sequence ID" value="PRP93521.1"/>
    <property type="molecule type" value="Genomic_DNA"/>
</dbReference>
<feature type="binding site" evidence="6">
    <location>
        <position position="33"/>
    </location>
    <ligand>
        <name>ATP</name>
        <dbReference type="ChEBI" id="CHEBI:30616"/>
    </ligand>
</feature>
<keyword evidence="8" id="KW-0812">Transmembrane</keyword>
<feature type="domain" description="Protein kinase" evidence="9">
    <location>
        <begin position="4"/>
        <end position="306"/>
    </location>
</feature>
<dbReference type="PANTHER" id="PTHR45641">
    <property type="entry name" value="TETRATRICOPEPTIDE REPEAT PROTEIN (AFU_ORTHOLOGUE AFUA_6G03870)"/>
    <property type="match status" value="1"/>
</dbReference>
<dbReference type="Proteomes" id="UP000238823">
    <property type="component" value="Unassembled WGS sequence"/>
</dbReference>
<name>A0A2S9XLG0_9BACT</name>
<dbReference type="AlphaFoldDB" id="A0A2S9XLG0"/>
<keyword evidence="1" id="KW-0677">Repeat</keyword>
<evidence type="ECO:0000256" key="7">
    <source>
        <dbReference type="SAM" id="Coils"/>
    </source>
</evidence>
<accession>A0A2S9XLG0</accession>
<proteinExistence type="predicted"/>
<dbReference type="PROSITE" id="PS00108">
    <property type="entry name" value="PROTEIN_KINASE_ST"/>
    <property type="match status" value="1"/>
</dbReference>
<dbReference type="InterPro" id="IPR011009">
    <property type="entry name" value="Kinase-like_dom_sf"/>
</dbReference>
<dbReference type="Gene3D" id="1.25.40.10">
    <property type="entry name" value="Tetratricopeptide repeat domain"/>
    <property type="match status" value="2"/>
</dbReference>
<feature type="coiled-coil region" evidence="7">
    <location>
        <begin position="533"/>
        <end position="560"/>
    </location>
</feature>
<dbReference type="Gene3D" id="3.30.200.20">
    <property type="entry name" value="Phosphorylase Kinase, domain 1"/>
    <property type="match status" value="1"/>
</dbReference>
<dbReference type="Pfam" id="PF00069">
    <property type="entry name" value="Pkinase"/>
    <property type="match status" value="1"/>
</dbReference>
<protein>
    <submittedName>
        <fullName evidence="10">Serine/threonine-protein kinase PK-1</fullName>
        <ecNumber evidence="10">2.7.11.1</ecNumber>
    </submittedName>
</protein>
<dbReference type="GO" id="GO:0004674">
    <property type="term" value="F:protein serine/threonine kinase activity"/>
    <property type="evidence" value="ECO:0007669"/>
    <property type="project" value="UniProtKB-EC"/>
</dbReference>
<dbReference type="InterPro" id="IPR008271">
    <property type="entry name" value="Ser/Thr_kinase_AS"/>
</dbReference>
<dbReference type="PROSITE" id="PS50005">
    <property type="entry name" value="TPR"/>
    <property type="match status" value="1"/>
</dbReference>
<dbReference type="Pfam" id="PF13424">
    <property type="entry name" value="TPR_12"/>
    <property type="match status" value="3"/>
</dbReference>
<dbReference type="SUPFAM" id="SSF56112">
    <property type="entry name" value="Protein kinase-like (PK-like)"/>
    <property type="match status" value="1"/>
</dbReference>
<reference evidence="10 11" key="1">
    <citation type="submission" date="2018-03" db="EMBL/GenBank/DDBJ databases">
        <title>Draft Genome Sequences of the Obligatory Marine Myxobacteria Enhygromyxa salina SWB007.</title>
        <authorList>
            <person name="Poehlein A."/>
            <person name="Moghaddam J.A."/>
            <person name="Harms H."/>
            <person name="Alanjari M."/>
            <person name="Koenig G.M."/>
            <person name="Daniel R."/>
            <person name="Schaeberle T.F."/>
        </authorList>
    </citation>
    <scope>NUCLEOTIDE SEQUENCE [LARGE SCALE GENOMIC DNA]</scope>
    <source>
        <strain evidence="10 11">SWB007</strain>
    </source>
</reference>
<dbReference type="Gene3D" id="1.10.510.10">
    <property type="entry name" value="Transferase(Phosphotransferase) domain 1"/>
    <property type="match status" value="1"/>
</dbReference>
<organism evidence="10 11">
    <name type="scientific">Enhygromyxa salina</name>
    <dbReference type="NCBI Taxonomy" id="215803"/>
    <lineage>
        <taxon>Bacteria</taxon>
        <taxon>Pseudomonadati</taxon>
        <taxon>Myxococcota</taxon>
        <taxon>Polyangia</taxon>
        <taxon>Nannocystales</taxon>
        <taxon>Nannocystaceae</taxon>
        <taxon>Enhygromyxa</taxon>
    </lineage>
</organism>
<feature type="repeat" description="TPR" evidence="5">
    <location>
        <begin position="777"/>
        <end position="810"/>
    </location>
</feature>
<dbReference type="CDD" id="cd14014">
    <property type="entry name" value="STKc_PknB_like"/>
    <property type="match status" value="1"/>
</dbReference>
<keyword evidence="10" id="KW-0418">Kinase</keyword>
<dbReference type="PROSITE" id="PS50011">
    <property type="entry name" value="PROTEIN_KINASE_DOM"/>
    <property type="match status" value="1"/>
</dbReference>
<keyword evidence="7" id="KW-0175">Coiled coil</keyword>
<feature type="transmembrane region" description="Helical" evidence="8">
    <location>
        <begin position="312"/>
        <end position="334"/>
    </location>
</feature>
<evidence type="ECO:0000259" key="9">
    <source>
        <dbReference type="PROSITE" id="PS50011"/>
    </source>
</evidence>
<evidence type="ECO:0000256" key="1">
    <source>
        <dbReference type="ARBA" id="ARBA00022737"/>
    </source>
</evidence>
<keyword evidence="10" id="KW-0808">Transferase</keyword>
<keyword evidence="8" id="KW-1133">Transmembrane helix</keyword>
<evidence type="ECO:0000256" key="5">
    <source>
        <dbReference type="PROSITE-ProRule" id="PRU00339"/>
    </source>
</evidence>
<evidence type="ECO:0000256" key="8">
    <source>
        <dbReference type="SAM" id="Phobius"/>
    </source>
</evidence>
<evidence type="ECO:0000313" key="11">
    <source>
        <dbReference type="Proteomes" id="UP000238823"/>
    </source>
</evidence>
<dbReference type="SUPFAM" id="SSF48452">
    <property type="entry name" value="TPR-like"/>
    <property type="match status" value="4"/>
</dbReference>
<keyword evidence="4 6" id="KW-0067">ATP-binding</keyword>
<dbReference type="SMART" id="SM00028">
    <property type="entry name" value="TPR"/>
    <property type="match status" value="8"/>
</dbReference>
<keyword evidence="8" id="KW-0472">Membrane</keyword>
<keyword evidence="3 5" id="KW-0802">TPR repeat</keyword>
<evidence type="ECO:0000313" key="10">
    <source>
        <dbReference type="EMBL" id="PRP93521.1"/>
    </source>
</evidence>
<keyword evidence="2 6" id="KW-0547">Nucleotide-binding</keyword>
<comment type="caution">
    <text evidence="10">The sequence shown here is derived from an EMBL/GenBank/DDBJ whole genome shotgun (WGS) entry which is preliminary data.</text>
</comment>
<evidence type="ECO:0000256" key="6">
    <source>
        <dbReference type="PROSITE-ProRule" id="PRU10141"/>
    </source>
</evidence>
<gene>
    <name evidence="10" type="primary">spk1_35</name>
    <name evidence="10" type="ORF">ENSA7_79490</name>
</gene>
<dbReference type="InterPro" id="IPR017441">
    <property type="entry name" value="Protein_kinase_ATP_BS"/>
</dbReference>
<dbReference type="PROSITE" id="PS00107">
    <property type="entry name" value="PROTEIN_KINASE_ATP"/>
    <property type="match status" value="1"/>
</dbReference>
<dbReference type="InterPro" id="IPR011990">
    <property type="entry name" value="TPR-like_helical_dom_sf"/>
</dbReference>